<evidence type="ECO:0000313" key="1">
    <source>
        <dbReference type="EMBL" id="KAK5097328.1"/>
    </source>
</evidence>
<evidence type="ECO:0000313" key="2">
    <source>
        <dbReference type="Proteomes" id="UP001345013"/>
    </source>
</evidence>
<reference evidence="1 2" key="1">
    <citation type="submission" date="2023-08" db="EMBL/GenBank/DDBJ databases">
        <title>Black Yeasts Isolated from many extreme environments.</title>
        <authorList>
            <person name="Coleine C."/>
            <person name="Stajich J.E."/>
            <person name="Selbmann L."/>
        </authorList>
    </citation>
    <scope>NUCLEOTIDE SEQUENCE [LARGE SCALE GENOMIC DNA]</scope>
    <source>
        <strain evidence="1 2">CCFEE 5885</strain>
    </source>
</reference>
<keyword evidence="2" id="KW-1185">Reference proteome</keyword>
<name>A0ABR0KKD1_9EURO</name>
<dbReference type="PANTHER" id="PTHR38791">
    <property type="entry name" value="ZN(II)2CYS6 TRANSCRIPTION FACTOR (EUROFUNG)-RELATED-RELATED"/>
    <property type="match status" value="1"/>
</dbReference>
<sequence length="223" mass="25117">MARSQELLSPAFQDSGTLHAYFSTISEVELELDTWRTRQVNEWQPHTLIGPTPGGICSGELDLWPGHIETYYDLYVASVWNTYRKCHIFILDLQCRCAEKLQALLAGDSKTSSGEQMRMQSEANELARALASSVAFHLTSLPRLRQAASAETHEVDHMLQEVGKPVGGLLLVHPMYVLSQTSILSAEMRRYARRTLRWIGKEMGIGEAIVLAQVYPKYPQPNQ</sequence>
<accession>A0ABR0KKD1</accession>
<protein>
    <submittedName>
        <fullName evidence="1">Uncharacterized protein</fullName>
    </submittedName>
</protein>
<organism evidence="1 2">
    <name type="scientific">Lithohypha guttulata</name>
    <dbReference type="NCBI Taxonomy" id="1690604"/>
    <lineage>
        <taxon>Eukaryota</taxon>
        <taxon>Fungi</taxon>
        <taxon>Dikarya</taxon>
        <taxon>Ascomycota</taxon>
        <taxon>Pezizomycotina</taxon>
        <taxon>Eurotiomycetes</taxon>
        <taxon>Chaetothyriomycetidae</taxon>
        <taxon>Chaetothyriales</taxon>
        <taxon>Trichomeriaceae</taxon>
        <taxon>Lithohypha</taxon>
    </lineage>
</organism>
<dbReference type="InterPro" id="IPR053175">
    <property type="entry name" value="DHMBA_Reg_Transcription_Factor"/>
</dbReference>
<gene>
    <name evidence="1" type="ORF">LTR24_002197</name>
</gene>
<proteinExistence type="predicted"/>
<dbReference type="EMBL" id="JAVRRG010000018">
    <property type="protein sequence ID" value="KAK5097328.1"/>
    <property type="molecule type" value="Genomic_DNA"/>
</dbReference>
<dbReference type="Proteomes" id="UP001345013">
    <property type="component" value="Unassembled WGS sequence"/>
</dbReference>
<comment type="caution">
    <text evidence="1">The sequence shown here is derived from an EMBL/GenBank/DDBJ whole genome shotgun (WGS) entry which is preliminary data.</text>
</comment>
<dbReference type="PANTHER" id="PTHR38791:SF5">
    <property type="entry name" value="TRANSCRIPTION FACTOR DBAG-RELATED"/>
    <property type="match status" value="1"/>
</dbReference>